<feature type="transmembrane region" description="Helical" evidence="1">
    <location>
        <begin position="89"/>
        <end position="107"/>
    </location>
</feature>
<keyword evidence="1" id="KW-1133">Transmembrane helix</keyword>
<evidence type="ECO:0000313" key="4">
    <source>
        <dbReference type="Proteomes" id="UP000319865"/>
    </source>
</evidence>
<organism evidence="3 4">
    <name type="scientific">Blastococcus colisei</name>
    <dbReference type="NCBI Taxonomy" id="1564162"/>
    <lineage>
        <taxon>Bacteria</taxon>
        <taxon>Bacillati</taxon>
        <taxon>Actinomycetota</taxon>
        <taxon>Actinomycetes</taxon>
        <taxon>Geodermatophilales</taxon>
        <taxon>Geodermatophilaceae</taxon>
        <taxon>Blastococcus</taxon>
    </lineage>
</organism>
<dbReference type="SUPFAM" id="SSF47781">
    <property type="entry name" value="RuvA domain 2-like"/>
    <property type="match status" value="1"/>
</dbReference>
<feature type="transmembrane region" description="Helical" evidence="1">
    <location>
        <begin position="25"/>
        <end position="47"/>
    </location>
</feature>
<dbReference type="RefSeq" id="WP_142024783.1">
    <property type="nucleotide sequence ID" value="NZ_VFQE01000001.1"/>
</dbReference>
<sequence length="236" mass="25203">MTPPHLPAQATPSTATSGQRFRAGAWYFVLTIASAGFLAAVPFWHAADRLGRRKVRPLAMAYTAAGIYLVILMALTPPQQPDGTSGNETLSTIGGLSAVFVVVVACIQLRSLRREVYGAPGVVPGHDDPAVARALGARARREETRQLVTREPGLRRELGIGRPDLGRGYDDGGLIDVNTAPTEVIARVADIDRGDAEAIVAGRTARGGSWFDMAELVDSVPLSPSAREHLRERAVF</sequence>
<evidence type="ECO:0000313" key="3">
    <source>
        <dbReference type="EMBL" id="TQN42122.1"/>
    </source>
</evidence>
<proteinExistence type="predicted"/>
<dbReference type="Pfam" id="PF03934">
    <property type="entry name" value="T2SSK"/>
    <property type="match status" value="1"/>
</dbReference>
<dbReference type="EMBL" id="VFQE01000001">
    <property type="protein sequence ID" value="TQN42122.1"/>
    <property type="molecule type" value="Genomic_DNA"/>
</dbReference>
<dbReference type="Proteomes" id="UP000319865">
    <property type="component" value="Unassembled WGS sequence"/>
</dbReference>
<evidence type="ECO:0000259" key="2">
    <source>
        <dbReference type="Pfam" id="PF03934"/>
    </source>
</evidence>
<accession>A0A543PDG2</accession>
<reference evidence="3 4" key="1">
    <citation type="submission" date="2019-06" db="EMBL/GenBank/DDBJ databases">
        <title>Sequencing the genomes of 1000 actinobacteria strains.</title>
        <authorList>
            <person name="Klenk H.-P."/>
        </authorList>
    </citation>
    <scope>NUCLEOTIDE SEQUENCE [LARGE SCALE GENOMIC DNA]</scope>
    <source>
        <strain evidence="3 4">DSM 46837</strain>
    </source>
</reference>
<name>A0A543PDG2_9ACTN</name>
<dbReference type="AlphaFoldDB" id="A0A543PDG2"/>
<comment type="caution">
    <text evidence="3">The sequence shown here is derived from an EMBL/GenBank/DDBJ whole genome shotgun (WGS) entry which is preliminary data.</text>
</comment>
<dbReference type="OrthoDB" id="4054020at2"/>
<keyword evidence="1" id="KW-0472">Membrane</keyword>
<dbReference type="InterPro" id="IPR010994">
    <property type="entry name" value="RuvA_2-like"/>
</dbReference>
<keyword evidence="1" id="KW-0812">Transmembrane</keyword>
<gene>
    <name evidence="3" type="ORF">FHU33_1516</name>
</gene>
<evidence type="ECO:0000256" key="1">
    <source>
        <dbReference type="SAM" id="Phobius"/>
    </source>
</evidence>
<keyword evidence="4" id="KW-1185">Reference proteome</keyword>
<dbReference type="InterPro" id="IPR049179">
    <property type="entry name" value="T2SSK_SAM-like_2nd"/>
</dbReference>
<feature type="transmembrane region" description="Helical" evidence="1">
    <location>
        <begin position="59"/>
        <end position="77"/>
    </location>
</feature>
<protein>
    <recommendedName>
        <fullName evidence="2">T2SS protein K second SAM-like domain-containing protein</fullName>
    </recommendedName>
</protein>
<feature type="domain" description="T2SS protein K second SAM-like" evidence="2">
    <location>
        <begin position="175"/>
        <end position="223"/>
    </location>
</feature>